<name>A0ABQ7B757_BRACR</name>
<gene>
    <name evidence="1" type="ORF">DY000_02038935</name>
</gene>
<sequence length="65" mass="7083">MVVETMENGGGYTIDGKHMPFCLIIQDLMPKNPHTKALKACERLKKFITISGHRATAKIVGAAVT</sequence>
<dbReference type="Proteomes" id="UP000266723">
    <property type="component" value="Unassembled WGS sequence"/>
</dbReference>
<accession>A0ABQ7B757</accession>
<proteinExistence type="predicted"/>
<comment type="caution">
    <text evidence="1">The sequence shown here is derived from an EMBL/GenBank/DDBJ whole genome shotgun (WGS) entry which is preliminary data.</text>
</comment>
<keyword evidence="2" id="KW-1185">Reference proteome</keyword>
<evidence type="ECO:0000313" key="2">
    <source>
        <dbReference type="Proteomes" id="UP000266723"/>
    </source>
</evidence>
<reference evidence="1 2" key="1">
    <citation type="journal article" date="2020" name="BMC Genomics">
        <title>Intraspecific diversification of the crop wild relative Brassica cretica Lam. using demographic model selection.</title>
        <authorList>
            <person name="Kioukis A."/>
            <person name="Michalopoulou V.A."/>
            <person name="Briers L."/>
            <person name="Pirintsos S."/>
            <person name="Studholme D.J."/>
            <person name="Pavlidis P."/>
            <person name="Sarris P.F."/>
        </authorList>
    </citation>
    <scope>NUCLEOTIDE SEQUENCE [LARGE SCALE GENOMIC DNA]</scope>
    <source>
        <strain evidence="2">cv. PFS-1207/04</strain>
    </source>
</reference>
<organism evidence="1 2">
    <name type="scientific">Brassica cretica</name>
    <name type="common">Mustard</name>
    <dbReference type="NCBI Taxonomy" id="69181"/>
    <lineage>
        <taxon>Eukaryota</taxon>
        <taxon>Viridiplantae</taxon>
        <taxon>Streptophyta</taxon>
        <taxon>Embryophyta</taxon>
        <taxon>Tracheophyta</taxon>
        <taxon>Spermatophyta</taxon>
        <taxon>Magnoliopsida</taxon>
        <taxon>eudicotyledons</taxon>
        <taxon>Gunneridae</taxon>
        <taxon>Pentapetalae</taxon>
        <taxon>rosids</taxon>
        <taxon>malvids</taxon>
        <taxon>Brassicales</taxon>
        <taxon>Brassicaceae</taxon>
        <taxon>Brassiceae</taxon>
        <taxon>Brassica</taxon>
    </lineage>
</organism>
<dbReference type="EMBL" id="QGKV02001507">
    <property type="protein sequence ID" value="KAF3528000.1"/>
    <property type="molecule type" value="Genomic_DNA"/>
</dbReference>
<protein>
    <submittedName>
        <fullName evidence="1">Uncharacterized protein</fullName>
    </submittedName>
</protein>
<evidence type="ECO:0000313" key="1">
    <source>
        <dbReference type="EMBL" id="KAF3528000.1"/>
    </source>
</evidence>